<feature type="transmembrane region" description="Helical" evidence="1">
    <location>
        <begin position="7"/>
        <end position="30"/>
    </location>
</feature>
<keyword evidence="3" id="KW-1185">Reference proteome</keyword>
<keyword evidence="2" id="KW-0378">Hydrolase</keyword>
<protein>
    <submittedName>
        <fullName evidence="2">Protease HtpX homolog</fullName>
    </submittedName>
</protein>
<proteinExistence type="predicted"/>
<gene>
    <name evidence="2" type="primary">htpX</name>
    <name evidence="2" type="ORF">WOSG25_041280</name>
</gene>
<sequence length="70" mass="8185">MKGNIRLIIFSVLVLLLFVVLMLISTYFAWAKAITLLAFIILFLISSYAMTQITLYEKKRKREKQDAEKN</sequence>
<organism evidence="2 3">
    <name type="scientific">Weissella oryzae (strain DSM 25784 / JCM 18191 / LMG 30913 / SG25)</name>
    <dbReference type="NCBI Taxonomy" id="1329250"/>
    <lineage>
        <taxon>Bacteria</taxon>
        <taxon>Bacillati</taxon>
        <taxon>Bacillota</taxon>
        <taxon>Bacilli</taxon>
        <taxon>Lactobacillales</taxon>
        <taxon>Lactobacillaceae</taxon>
        <taxon>Weissella</taxon>
    </lineage>
</organism>
<reference evidence="3" key="1">
    <citation type="journal article" date="2014" name="Genome Announc.">
        <title>Draft genome sequence of Weissella oryzae SG25T, isolated from fermented rice grains.</title>
        <authorList>
            <person name="Tanizawa Y."/>
            <person name="Fujisawa T."/>
            <person name="Mochizuki T."/>
            <person name="Kaminuma E."/>
            <person name="Suzuki Y."/>
            <person name="Nakamura Y."/>
            <person name="Tohno M."/>
        </authorList>
    </citation>
    <scope>NUCLEOTIDE SEQUENCE [LARGE SCALE GENOMIC DNA]</scope>
    <source>
        <strain evidence="3">DSM 25784 / JCM 18191 / LMG 30913 / SG25</strain>
    </source>
</reference>
<dbReference type="Proteomes" id="UP000030643">
    <property type="component" value="Unassembled WGS sequence"/>
</dbReference>
<dbReference type="GO" id="GO:0006508">
    <property type="term" value="P:proteolysis"/>
    <property type="evidence" value="ECO:0007669"/>
    <property type="project" value="UniProtKB-KW"/>
</dbReference>
<dbReference type="EMBL" id="DF820487">
    <property type="protein sequence ID" value="GAK30688.1"/>
    <property type="molecule type" value="Genomic_DNA"/>
</dbReference>
<accession>A0A069CTX8</accession>
<dbReference type="STRING" id="1329250.WOSG25_041280"/>
<evidence type="ECO:0000313" key="2">
    <source>
        <dbReference type="EMBL" id="GAK30688.1"/>
    </source>
</evidence>
<keyword evidence="1" id="KW-1133">Transmembrane helix</keyword>
<keyword evidence="1" id="KW-0812">Transmembrane</keyword>
<dbReference type="AlphaFoldDB" id="A0A069CTX8"/>
<name>A0A069CTX8_WEIOS</name>
<keyword evidence="1" id="KW-0472">Membrane</keyword>
<dbReference type="RefSeq" id="WP_027698779.1">
    <property type="nucleotide sequence ID" value="NZ_DF820487.1"/>
</dbReference>
<evidence type="ECO:0000313" key="3">
    <source>
        <dbReference type="Proteomes" id="UP000030643"/>
    </source>
</evidence>
<evidence type="ECO:0000256" key="1">
    <source>
        <dbReference type="SAM" id="Phobius"/>
    </source>
</evidence>
<dbReference type="GO" id="GO:0008233">
    <property type="term" value="F:peptidase activity"/>
    <property type="evidence" value="ECO:0007669"/>
    <property type="project" value="UniProtKB-KW"/>
</dbReference>
<keyword evidence="2" id="KW-0645">Protease</keyword>
<feature type="transmembrane region" description="Helical" evidence="1">
    <location>
        <begin position="36"/>
        <end position="56"/>
    </location>
</feature>